<sequence>MDIGLSLQERNNKYFYAMAKIEADKLINLSRRVSFNNIKDVFLRVKFENDITFPSKTVCFH</sequence>
<protein>
    <submittedName>
        <fullName evidence="1">Uncharacterized protein</fullName>
    </submittedName>
</protein>
<dbReference type="RefSeq" id="WP_012303330.1">
    <property type="nucleotide sequence ID" value="NZ_CP009792.1"/>
</dbReference>
<dbReference type="AlphaFoldDB" id="A0A0H3AZX8"/>
<accession>A0A0H3AZX8</accession>
<gene>
    <name evidence="1" type="ordered locus">YPK_0046</name>
</gene>
<proteinExistence type="predicted"/>
<name>A0A0H3AZX8_YERPY</name>
<evidence type="ECO:0000313" key="1">
    <source>
        <dbReference type="EMBL" id="ACA66360.1"/>
    </source>
</evidence>
<reference evidence="1" key="1">
    <citation type="submission" date="2008-02" db="EMBL/GenBank/DDBJ databases">
        <title>Complete sequence of Yersinia pseudotuberculosis YPIII.</title>
        <authorList>
            <consortium name="US DOE Joint Genome Institute"/>
            <person name="Challacombe J.F."/>
            <person name="Bruce D."/>
            <person name="Detter J.C."/>
            <person name="Green L."/>
            <person name="Land M."/>
            <person name="Munk C."/>
            <person name="Lindler L.E."/>
            <person name="Nikolich M.P."/>
            <person name="Brettin T."/>
        </authorList>
    </citation>
    <scope>NUCLEOTIDE SEQUENCE</scope>
    <source>
        <strain evidence="1">YPIII</strain>
    </source>
</reference>
<dbReference type="EMBL" id="CP000950">
    <property type="protein sequence ID" value="ACA66360.1"/>
    <property type="molecule type" value="Genomic_DNA"/>
</dbReference>
<organism evidence="1">
    <name type="scientific">Yersinia pseudotuberculosis serotype O:3 (strain YPIII)</name>
    <dbReference type="NCBI Taxonomy" id="502800"/>
    <lineage>
        <taxon>Bacteria</taxon>
        <taxon>Pseudomonadati</taxon>
        <taxon>Pseudomonadota</taxon>
        <taxon>Gammaproteobacteria</taxon>
        <taxon>Enterobacterales</taxon>
        <taxon>Yersiniaceae</taxon>
        <taxon>Yersinia</taxon>
    </lineage>
</organism>
<dbReference type="PATRIC" id="fig|502800.11.peg.647"/>
<dbReference type="KEGG" id="ypy:YPK_0046"/>